<evidence type="ECO:0000256" key="1">
    <source>
        <dbReference type="SAM" id="MobiDB-lite"/>
    </source>
</evidence>
<feature type="compositionally biased region" description="Basic and acidic residues" evidence="1">
    <location>
        <begin position="201"/>
        <end position="213"/>
    </location>
</feature>
<reference evidence="2" key="1">
    <citation type="journal article" date="2022" name="Int. J. Mol. Sci.">
        <title>Draft Genome of Tanacetum Coccineum: Genomic Comparison of Closely Related Tanacetum-Family Plants.</title>
        <authorList>
            <person name="Yamashiro T."/>
            <person name="Shiraishi A."/>
            <person name="Nakayama K."/>
            <person name="Satake H."/>
        </authorList>
    </citation>
    <scope>NUCLEOTIDE SEQUENCE</scope>
</reference>
<name>A0ABQ5FF86_9ASTR</name>
<comment type="caution">
    <text evidence="2">The sequence shown here is derived from an EMBL/GenBank/DDBJ whole genome shotgun (WGS) entry which is preliminary data.</text>
</comment>
<dbReference type="EMBL" id="BQNB010017330">
    <property type="protein sequence ID" value="GJT61937.1"/>
    <property type="molecule type" value="Genomic_DNA"/>
</dbReference>
<feature type="compositionally biased region" description="Basic and acidic residues" evidence="1">
    <location>
        <begin position="235"/>
        <end position="248"/>
    </location>
</feature>
<feature type="region of interest" description="Disordered" evidence="1">
    <location>
        <begin position="200"/>
        <end position="267"/>
    </location>
</feature>
<reference evidence="2" key="2">
    <citation type="submission" date="2022-01" db="EMBL/GenBank/DDBJ databases">
        <authorList>
            <person name="Yamashiro T."/>
            <person name="Shiraishi A."/>
            <person name="Satake H."/>
            <person name="Nakayama K."/>
        </authorList>
    </citation>
    <scope>NUCLEOTIDE SEQUENCE</scope>
</reference>
<keyword evidence="3" id="KW-1185">Reference proteome</keyword>
<proteinExistence type="predicted"/>
<accession>A0ABQ5FF86</accession>
<feature type="compositionally biased region" description="Low complexity" evidence="1">
    <location>
        <begin position="254"/>
        <end position="267"/>
    </location>
</feature>
<dbReference type="Proteomes" id="UP001151760">
    <property type="component" value="Unassembled WGS sequence"/>
</dbReference>
<evidence type="ECO:0000313" key="2">
    <source>
        <dbReference type="EMBL" id="GJT61937.1"/>
    </source>
</evidence>
<gene>
    <name evidence="2" type="ORF">Tco_1005470</name>
</gene>
<sequence length="267" mass="29317">MVPRTVLTRSGPISVKFGQPRTAVNNAGPMKNVINNAYSSARRPFNKIIAANNGYFTKKVNTAKGTRVNTTRPKVVLSVVKENKGNAGKALCMLGWRPKLKVRPCLSTMVHHVPLKDLTIIDAQGNQNYKKLMDGFVALEVIPKEEKLLGKPVVAGNQSNGNACTKACDASKARMETVPGKDYILLPMWHADLLFSQNSKDYPDARFKPSGEEEKIDTEDPGNENAASGKNSKVPRTEEPREDQRVNQELDASINNTNNINTAMNGK</sequence>
<evidence type="ECO:0000313" key="3">
    <source>
        <dbReference type="Proteomes" id="UP001151760"/>
    </source>
</evidence>
<protein>
    <submittedName>
        <fullName evidence="2">Uncharacterized protein</fullName>
    </submittedName>
</protein>
<organism evidence="2 3">
    <name type="scientific">Tanacetum coccineum</name>
    <dbReference type="NCBI Taxonomy" id="301880"/>
    <lineage>
        <taxon>Eukaryota</taxon>
        <taxon>Viridiplantae</taxon>
        <taxon>Streptophyta</taxon>
        <taxon>Embryophyta</taxon>
        <taxon>Tracheophyta</taxon>
        <taxon>Spermatophyta</taxon>
        <taxon>Magnoliopsida</taxon>
        <taxon>eudicotyledons</taxon>
        <taxon>Gunneridae</taxon>
        <taxon>Pentapetalae</taxon>
        <taxon>asterids</taxon>
        <taxon>campanulids</taxon>
        <taxon>Asterales</taxon>
        <taxon>Asteraceae</taxon>
        <taxon>Asteroideae</taxon>
        <taxon>Anthemideae</taxon>
        <taxon>Anthemidinae</taxon>
        <taxon>Tanacetum</taxon>
    </lineage>
</organism>